<evidence type="ECO:0000256" key="4">
    <source>
        <dbReference type="ARBA" id="ARBA00022989"/>
    </source>
</evidence>
<feature type="transmembrane region" description="Helical" evidence="7">
    <location>
        <begin position="226"/>
        <end position="249"/>
    </location>
</feature>
<evidence type="ECO:0000256" key="1">
    <source>
        <dbReference type="ARBA" id="ARBA00004141"/>
    </source>
</evidence>
<dbReference type="InterPro" id="IPR018499">
    <property type="entry name" value="Tetraspanin/Peripherin"/>
</dbReference>
<protein>
    <recommendedName>
        <fullName evidence="7">Tetraspanin</fullName>
    </recommendedName>
</protein>
<dbReference type="PANTHER" id="PTHR19282">
    <property type="entry name" value="TETRASPANIN"/>
    <property type="match status" value="1"/>
</dbReference>
<sequence>MNCVRSEDGLRKFNKGIFFGSNTFLWTLGWCFLIIGMWIYTDRNEYAILARSSFNPLSNAGISLAGGLTIIIIGFIGFLGAWFENKLLIILYLSFVGFLCVVELVTGTLGVVWRDRITENVKMDLLNSINRSYASRNHADPYGLKFTWDHLQSSLRCCGSRGYADWFNSRYWPRNEFVPDSCCDVSFFKDNQSMQNCGQNYDHRMMWYQQGCYELFTDWLLRHTNFVVTFSFIVTVAGVLAFIAAFRICAFIRRKEKKYGGNYRYRRGQHDNDSLTEQSR</sequence>
<evidence type="ECO:0000256" key="3">
    <source>
        <dbReference type="ARBA" id="ARBA00022692"/>
    </source>
</evidence>
<dbReference type="WBParaSite" id="L893_g13377.t1">
    <property type="protein sequence ID" value="L893_g13377.t1"/>
    <property type="gene ID" value="L893_g13377"/>
</dbReference>
<dbReference type="InterPro" id="IPR008952">
    <property type="entry name" value="Tetraspanin_EC2_sf"/>
</dbReference>
<comment type="subcellular location">
    <subcellularLocation>
        <location evidence="1 7">Membrane</location>
        <topology evidence="1 7">Multi-pass membrane protein</topology>
    </subcellularLocation>
</comment>
<keyword evidence="8" id="KW-1185">Reference proteome</keyword>
<dbReference type="GO" id="GO:0005886">
    <property type="term" value="C:plasma membrane"/>
    <property type="evidence" value="ECO:0007669"/>
    <property type="project" value="TreeGrafter"/>
</dbReference>
<evidence type="ECO:0000256" key="5">
    <source>
        <dbReference type="ARBA" id="ARBA00023136"/>
    </source>
</evidence>
<evidence type="ECO:0000256" key="7">
    <source>
        <dbReference type="RuleBase" id="RU361218"/>
    </source>
</evidence>
<dbReference type="PIRSF" id="PIRSF002419">
    <property type="entry name" value="Tetraspanin"/>
    <property type="match status" value="1"/>
</dbReference>
<evidence type="ECO:0000256" key="2">
    <source>
        <dbReference type="ARBA" id="ARBA00006840"/>
    </source>
</evidence>
<dbReference type="PANTHER" id="PTHR19282:SF477">
    <property type="entry name" value="TETRASPANIN"/>
    <property type="match status" value="1"/>
</dbReference>
<keyword evidence="5 7" id="KW-0472">Membrane</keyword>
<feature type="transmembrane region" description="Helical" evidence="7">
    <location>
        <begin position="60"/>
        <end position="83"/>
    </location>
</feature>
<dbReference type="SUPFAM" id="SSF48652">
    <property type="entry name" value="Tetraspanin"/>
    <property type="match status" value="1"/>
</dbReference>
<comment type="similarity">
    <text evidence="2 7">Belongs to the tetraspanin (TM4SF) family.</text>
</comment>
<dbReference type="Gene3D" id="1.10.1450.10">
    <property type="entry name" value="Tetraspanin"/>
    <property type="match status" value="1"/>
</dbReference>
<evidence type="ECO:0000313" key="9">
    <source>
        <dbReference type="WBParaSite" id="L893_g13377.t1"/>
    </source>
</evidence>
<feature type="disulfide bond" evidence="6">
    <location>
        <begin position="158"/>
        <end position="182"/>
    </location>
</feature>
<keyword evidence="4 7" id="KW-1133">Transmembrane helix</keyword>
<dbReference type="Proteomes" id="UP000095287">
    <property type="component" value="Unplaced"/>
</dbReference>
<evidence type="ECO:0000256" key="6">
    <source>
        <dbReference type="PIRSR" id="PIRSR002419-1"/>
    </source>
</evidence>
<dbReference type="Pfam" id="PF00335">
    <property type="entry name" value="Tetraspanin"/>
    <property type="match status" value="1"/>
</dbReference>
<name>A0A1I7Y701_9BILA</name>
<evidence type="ECO:0000313" key="8">
    <source>
        <dbReference type="Proteomes" id="UP000095287"/>
    </source>
</evidence>
<proteinExistence type="inferred from homology"/>
<reference evidence="9" key="1">
    <citation type="submission" date="2016-11" db="UniProtKB">
        <authorList>
            <consortium name="WormBaseParasite"/>
        </authorList>
    </citation>
    <scope>IDENTIFICATION</scope>
</reference>
<dbReference type="PRINTS" id="PR00259">
    <property type="entry name" value="TMFOUR"/>
</dbReference>
<dbReference type="InterPro" id="IPR000301">
    <property type="entry name" value="Tetraspanin_animals"/>
</dbReference>
<dbReference type="AlphaFoldDB" id="A0A1I7Y701"/>
<accession>A0A1I7Y701</accession>
<organism evidence="8 9">
    <name type="scientific">Steinernema glaseri</name>
    <dbReference type="NCBI Taxonomy" id="37863"/>
    <lineage>
        <taxon>Eukaryota</taxon>
        <taxon>Metazoa</taxon>
        <taxon>Ecdysozoa</taxon>
        <taxon>Nematoda</taxon>
        <taxon>Chromadorea</taxon>
        <taxon>Rhabditida</taxon>
        <taxon>Tylenchina</taxon>
        <taxon>Panagrolaimomorpha</taxon>
        <taxon>Strongyloidoidea</taxon>
        <taxon>Steinernematidae</taxon>
        <taxon>Steinernema</taxon>
    </lineage>
</organism>
<keyword evidence="6" id="KW-1015">Disulfide bond</keyword>
<feature type="transmembrane region" description="Helical" evidence="7">
    <location>
        <begin position="16"/>
        <end position="40"/>
    </location>
</feature>
<keyword evidence="3 7" id="KW-0812">Transmembrane</keyword>
<feature type="transmembrane region" description="Helical" evidence="7">
    <location>
        <begin position="90"/>
        <end position="113"/>
    </location>
</feature>